<feature type="domain" description="C-type lectin" evidence="6">
    <location>
        <begin position="73"/>
        <end position="196"/>
    </location>
</feature>
<reference evidence="7" key="1">
    <citation type="submission" date="2025-08" db="UniProtKB">
        <authorList>
            <consortium name="Ensembl"/>
        </authorList>
    </citation>
    <scope>IDENTIFICATION</scope>
</reference>
<evidence type="ECO:0000256" key="3">
    <source>
        <dbReference type="ARBA" id="ARBA00022530"/>
    </source>
</evidence>
<dbReference type="InterPro" id="IPR018378">
    <property type="entry name" value="C-type_lectin_CS"/>
</dbReference>
<accession>A0A663E227</accession>
<dbReference type="PROSITE" id="PS00615">
    <property type="entry name" value="C_TYPE_LECTIN_1"/>
    <property type="match status" value="1"/>
</dbReference>
<dbReference type="InterPro" id="IPR001304">
    <property type="entry name" value="C-type_lectin-like"/>
</dbReference>
<dbReference type="PANTHER" id="PTHR22803">
    <property type="entry name" value="MANNOSE, PHOSPHOLIPASE, LECTIN RECEPTOR RELATED"/>
    <property type="match status" value="1"/>
</dbReference>
<dbReference type="InterPro" id="IPR016186">
    <property type="entry name" value="C-type_lectin-like/link_sf"/>
</dbReference>
<dbReference type="PRINTS" id="PR01504">
    <property type="entry name" value="PNCREATITSAP"/>
</dbReference>
<dbReference type="Pfam" id="PF00059">
    <property type="entry name" value="Lectin_C"/>
    <property type="match status" value="1"/>
</dbReference>
<dbReference type="AlphaFoldDB" id="A0A663E227"/>
<dbReference type="CDD" id="cd03594">
    <property type="entry name" value="CLECT_REG-1_like"/>
    <property type="match status" value="1"/>
</dbReference>
<dbReference type="InterPro" id="IPR050111">
    <property type="entry name" value="C-type_lectin/snaclec_domain"/>
</dbReference>
<reference evidence="7" key="2">
    <citation type="submission" date="2025-09" db="UniProtKB">
        <authorList>
            <consortium name="Ensembl"/>
        </authorList>
    </citation>
    <scope>IDENTIFICATION</scope>
</reference>
<evidence type="ECO:0000313" key="7">
    <source>
        <dbReference type="Ensembl" id="ENSACCP00020006277.1"/>
    </source>
</evidence>
<evidence type="ECO:0000256" key="4">
    <source>
        <dbReference type="ARBA" id="ARBA00022734"/>
    </source>
</evidence>
<evidence type="ECO:0000256" key="2">
    <source>
        <dbReference type="ARBA" id="ARBA00022525"/>
    </source>
</evidence>
<dbReference type="SUPFAM" id="SSF56436">
    <property type="entry name" value="C-type lectin-like"/>
    <property type="match status" value="1"/>
</dbReference>
<keyword evidence="3" id="KW-0272">Extracellular matrix</keyword>
<dbReference type="InParanoid" id="A0A663E227"/>
<evidence type="ECO:0000256" key="1">
    <source>
        <dbReference type="ARBA" id="ARBA00004498"/>
    </source>
</evidence>
<keyword evidence="8" id="KW-1185">Reference proteome</keyword>
<dbReference type="Gene3D" id="3.10.100.10">
    <property type="entry name" value="Mannose-Binding Protein A, subunit A"/>
    <property type="match status" value="1"/>
</dbReference>
<proteinExistence type="predicted"/>
<organism evidence="7 8">
    <name type="scientific">Aquila chrysaetos chrysaetos</name>
    <dbReference type="NCBI Taxonomy" id="223781"/>
    <lineage>
        <taxon>Eukaryota</taxon>
        <taxon>Metazoa</taxon>
        <taxon>Chordata</taxon>
        <taxon>Craniata</taxon>
        <taxon>Vertebrata</taxon>
        <taxon>Euteleostomi</taxon>
        <taxon>Archelosauria</taxon>
        <taxon>Archosauria</taxon>
        <taxon>Dinosauria</taxon>
        <taxon>Saurischia</taxon>
        <taxon>Theropoda</taxon>
        <taxon>Coelurosauria</taxon>
        <taxon>Aves</taxon>
        <taxon>Neognathae</taxon>
        <taxon>Neoaves</taxon>
        <taxon>Telluraves</taxon>
        <taxon>Accipitrimorphae</taxon>
        <taxon>Accipitriformes</taxon>
        <taxon>Accipitridae</taxon>
        <taxon>Accipitrinae</taxon>
        <taxon>Aquila</taxon>
    </lineage>
</organism>
<keyword evidence="4" id="KW-0430">Lectin</keyword>
<dbReference type="Ensembl" id="ENSACCT00020006544.1">
    <property type="protein sequence ID" value="ENSACCP00020006277.1"/>
    <property type="gene ID" value="ENSACCG00020004284.1"/>
</dbReference>
<name>A0A663E227_AQUCH</name>
<sequence>MGIPETQGLGISLPKWGRGVPRAPPPGAAAHRVPAAARRCWGGGGGVTAKALTLPPPRAGAQANKCPRGWLDFGGHCYGYFGQELTWRQAEAWCRSSRGGCHLASLHTPEEHRALAAFIARRQRREEEEEENVWIGLYHRVGSQAWMWVDGSQTRYSAWEGDDPPKRKHCAALDDSSGFMSWEDESCGERKPFVCKYAA</sequence>
<dbReference type="GeneTree" id="ENSGT00940000161814"/>
<gene>
    <name evidence="7" type="primary">LOC115341781</name>
</gene>
<keyword evidence="2" id="KW-0964">Secreted</keyword>
<dbReference type="FunFam" id="3.10.100.10:FF:000087">
    <property type="entry name" value="Snaclec rhodocetin subunit delta"/>
    <property type="match status" value="1"/>
</dbReference>
<evidence type="ECO:0000259" key="6">
    <source>
        <dbReference type="PROSITE" id="PS50041"/>
    </source>
</evidence>
<dbReference type="PROSITE" id="PS50041">
    <property type="entry name" value="C_TYPE_LECTIN_2"/>
    <property type="match status" value="1"/>
</dbReference>
<dbReference type="InterPro" id="IPR016187">
    <property type="entry name" value="CTDL_fold"/>
</dbReference>
<dbReference type="GO" id="GO:0030246">
    <property type="term" value="F:carbohydrate binding"/>
    <property type="evidence" value="ECO:0007669"/>
    <property type="project" value="UniProtKB-KW"/>
</dbReference>
<protein>
    <recommendedName>
        <fullName evidence="6">C-type lectin domain-containing protein</fullName>
    </recommendedName>
</protein>
<evidence type="ECO:0000256" key="5">
    <source>
        <dbReference type="ARBA" id="ARBA00023157"/>
    </source>
</evidence>
<dbReference type="Proteomes" id="UP000472275">
    <property type="component" value="Chromosome 5"/>
</dbReference>
<keyword evidence="5" id="KW-1015">Disulfide bond</keyword>
<evidence type="ECO:0000313" key="8">
    <source>
        <dbReference type="Proteomes" id="UP000472275"/>
    </source>
</evidence>
<dbReference type="SMART" id="SM00034">
    <property type="entry name" value="CLECT"/>
    <property type="match status" value="1"/>
</dbReference>
<comment type="subcellular location">
    <subcellularLocation>
        <location evidence="1">Secreted</location>
        <location evidence="1">Extracellular space</location>
        <location evidence="1">Extracellular matrix</location>
    </subcellularLocation>
</comment>